<comment type="similarity">
    <text evidence="3">Belongs to the ubiquitin-activating E1 family.</text>
</comment>
<organism evidence="11 12">
    <name type="scientific">Pocillopora damicornis</name>
    <name type="common">Cauliflower coral</name>
    <name type="synonym">Millepora damicornis</name>
    <dbReference type="NCBI Taxonomy" id="46731"/>
    <lineage>
        <taxon>Eukaryota</taxon>
        <taxon>Metazoa</taxon>
        <taxon>Cnidaria</taxon>
        <taxon>Anthozoa</taxon>
        <taxon>Hexacorallia</taxon>
        <taxon>Scleractinia</taxon>
        <taxon>Astrocoeniina</taxon>
        <taxon>Pocilloporidae</taxon>
        <taxon>Pocillopora</taxon>
    </lineage>
</organism>
<evidence type="ECO:0000256" key="5">
    <source>
        <dbReference type="ARBA" id="ARBA00023242"/>
    </source>
</evidence>
<evidence type="ECO:0000256" key="6">
    <source>
        <dbReference type="ARBA" id="ARBA00026003"/>
    </source>
</evidence>
<evidence type="ECO:0000256" key="8">
    <source>
        <dbReference type="ARBA" id="ARBA00044354"/>
    </source>
</evidence>
<dbReference type="CDD" id="cd01492">
    <property type="entry name" value="Aos1_SUMO"/>
    <property type="match status" value="1"/>
</dbReference>
<protein>
    <recommendedName>
        <fullName evidence="7">SUMO-activating enzyme subunit 1</fullName>
    </recommendedName>
    <alternativeName>
        <fullName evidence="8">Ubiquitin-like 1-activating enzyme E1A</fullName>
    </alternativeName>
</protein>
<dbReference type="GO" id="GO:0016925">
    <property type="term" value="P:protein sumoylation"/>
    <property type="evidence" value="ECO:0007669"/>
    <property type="project" value="TreeGrafter"/>
</dbReference>
<evidence type="ECO:0000256" key="4">
    <source>
        <dbReference type="ARBA" id="ARBA00022786"/>
    </source>
</evidence>
<feature type="domain" description="THIF-type NAD/FAD binding fold" evidence="10">
    <location>
        <begin position="24"/>
        <end position="345"/>
    </location>
</feature>
<dbReference type="SUPFAM" id="SSF69572">
    <property type="entry name" value="Activating enzymes of the ubiquitin-like proteins"/>
    <property type="match status" value="1"/>
</dbReference>
<proteinExistence type="inferred from homology"/>
<comment type="subcellular location">
    <subcellularLocation>
        <location evidence="1">Nucleus</location>
    </subcellularLocation>
</comment>
<dbReference type="GO" id="GO:0019948">
    <property type="term" value="F:SUMO activating enzyme activity"/>
    <property type="evidence" value="ECO:0007669"/>
    <property type="project" value="TreeGrafter"/>
</dbReference>
<dbReference type="EMBL" id="RCHS01001467">
    <property type="protein sequence ID" value="RMX53343.1"/>
    <property type="molecule type" value="Genomic_DNA"/>
</dbReference>
<dbReference type="Gene3D" id="3.40.50.720">
    <property type="entry name" value="NAD(P)-binding Rossmann-like Domain"/>
    <property type="match status" value="1"/>
</dbReference>
<evidence type="ECO:0000256" key="1">
    <source>
        <dbReference type="ARBA" id="ARBA00004123"/>
    </source>
</evidence>
<dbReference type="GO" id="GO:0031510">
    <property type="term" value="C:SUMO activating enzyme complex"/>
    <property type="evidence" value="ECO:0007669"/>
    <property type="project" value="TreeGrafter"/>
</dbReference>
<feature type="compositionally biased region" description="Basic and acidic residues" evidence="9">
    <location>
        <begin position="186"/>
        <end position="195"/>
    </location>
</feature>
<dbReference type="InterPro" id="IPR000594">
    <property type="entry name" value="ThiF_NAD_FAD-bd"/>
</dbReference>
<dbReference type="FunFam" id="3.40.50.720:FF:000744">
    <property type="entry name" value="Smt3 activating enzyme 1"/>
    <property type="match status" value="1"/>
</dbReference>
<dbReference type="InterPro" id="IPR035985">
    <property type="entry name" value="Ubiquitin-activating_enz"/>
</dbReference>
<evidence type="ECO:0000256" key="3">
    <source>
        <dbReference type="ARBA" id="ARBA00005673"/>
    </source>
</evidence>
<dbReference type="PANTHER" id="PTHR10953:SF162">
    <property type="entry name" value="SUMO-ACTIVATING ENZYME SUBUNIT 1"/>
    <property type="match status" value="1"/>
</dbReference>
<evidence type="ECO:0000256" key="2">
    <source>
        <dbReference type="ARBA" id="ARBA00004718"/>
    </source>
</evidence>
<dbReference type="InterPro" id="IPR045886">
    <property type="entry name" value="ThiF/MoeB/HesA"/>
</dbReference>
<gene>
    <name evidence="11" type="ORF">pdam_00023085</name>
</gene>
<dbReference type="AlphaFoldDB" id="A0A3M6UI40"/>
<reference evidence="11 12" key="1">
    <citation type="journal article" date="2018" name="Sci. Rep.">
        <title>Comparative analysis of the Pocillopora damicornis genome highlights role of immune system in coral evolution.</title>
        <authorList>
            <person name="Cunning R."/>
            <person name="Bay R.A."/>
            <person name="Gillette P."/>
            <person name="Baker A.C."/>
            <person name="Traylor-Knowles N."/>
        </authorList>
    </citation>
    <scope>NUCLEOTIDE SEQUENCE [LARGE SCALE GENOMIC DNA]</scope>
    <source>
        <strain evidence="11">RSMAS</strain>
        <tissue evidence="11">Whole animal</tissue>
    </source>
</reference>
<comment type="subunit">
    <text evidence="6">Heterodimer of SAE1 and UBA2/SAE2. The heterodimer corresponds to the two domains that are encoded on a single polypeptide chain in ubiquitin-activating enzyme E1. Interacts with UBE2I.</text>
</comment>
<comment type="caution">
    <text evidence="11">The sequence shown here is derived from an EMBL/GenBank/DDBJ whole genome shotgun (WGS) entry which is preliminary data.</text>
</comment>
<dbReference type="Proteomes" id="UP000275408">
    <property type="component" value="Unassembled WGS sequence"/>
</dbReference>
<dbReference type="OMA" id="EFFGQFD"/>
<keyword evidence="4" id="KW-0833">Ubl conjugation pathway</keyword>
<comment type="pathway">
    <text evidence="2">Protein modification; protein sumoylation.</text>
</comment>
<dbReference type="PRINTS" id="PR01849">
    <property type="entry name" value="UBIQUITINACT"/>
</dbReference>
<dbReference type="GO" id="GO:0005737">
    <property type="term" value="C:cytoplasm"/>
    <property type="evidence" value="ECO:0007669"/>
    <property type="project" value="TreeGrafter"/>
</dbReference>
<dbReference type="STRING" id="46731.A0A3M6UI40"/>
<feature type="region of interest" description="Disordered" evidence="9">
    <location>
        <begin position="186"/>
        <end position="205"/>
    </location>
</feature>
<sequence>MVENPSVMDDQNGSAITEDEAALYDRQIRLWGLDAQKRLRASRVLLVGIRGIGAEICKNLVLSGVKSFTIVDPNPVNEQDFLSQFLVQRQDLGKNRAESSLQRAQQLNPMVQVTADSEDISKKSDDFFKNFDLVVATDCSADQLIHMNDVCHANGVKFFAADVFGFYGYMFADLGEHKYVEEKPKVVTASERKNSSSDGEPEAKRRKVDASETVIVQKFAEFYRLKAALSCKLDERPEKILKRLPSVYFMIKVLLRFRSQYGRLPQTSTSSEDKEKLLILRDEIMKELNLDVTLLPEEFASYCTAEVSPVCAIVGGIVGQEVVKAVSGRDAPLSNFFFYNGLEGHGSVECFK</sequence>
<keyword evidence="5" id="KW-0539">Nucleus</keyword>
<keyword evidence="12" id="KW-1185">Reference proteome</keyword>
<dbReference type="PANTHER" id="PTHR10953">
    <property type="entry name" value="UBIQUITIN-ACTIVATING ENZYME E1"/>
    <property type="match status" value="1"/>
</dbReference>
<evidence type="ECO:0000313" key="12">
    <source>
        <dbReference type="Proteomes" id="UP000275408"/>
    </source>
</evidence>
<accession>A0A3M6UI40</accession>
<name>A0A3M6UI40_POCDA</name>
<dbReference type="OrthoDB" id="412647at2759"/>
<evidence type="ECO:0000259" key="10">
    <source>
        <dbReference type="Pfam" id="PF00899"/>
    </source>
</evidence>
<dbReference type="InterPro" id="IPR000011">
    <property type="entry name" value="UBQ/SUMO-activ_enz_E1-like"/>
</dbReference>
<evidence type="ECO:0000256" key="7">
    <source>
        <dbReference type="ARBA" id="ARBA00044187"/>
    </source>
</evidence>
<dbReference type="Pfam" id="PF00899">
    <property type="entry name" value="ThiF"/>
    <property type="match status" value="1"/>
</dbReference>
<evidence type="ECO:0000313" key="11">
    <source>
        <dbReference type="EMBL" id="RMX53343.1"/>
    </source>
</evidence>
<evidence type="ECO:0000256" key="9">
    <source>
        <dbReference type="SAM" id="MobiDB-lite"/>
    </source>
</evidence>